<gene>
    <name evidence="3" type="ORF">BGZ65_002103</name>
</gene>
<sequence>MVLSCFGFRASPKDSKNPIIPENALRVLFAGWASFVIQDTNNQPRLCGEYSPEEADLVQALSAKYADSLRYLNARLPLKLFGWESLQGFLTPRGDVVGLDRDPTSTVSQSVVHVFYLNALDVAACGHSMDHLVVVIDAMTRQLHQWTATNTTPRSVIPCSESVPSSAATLAHALLLKSVKFERLWAGEGHVLALATDGTLYSWGSGRHGQLGHGDLVSEPLPKPIEYLQGIRIVNAACGAAFSVALSEVGDIYTFGLNDHGQLGIGGFSSVSKLGTEEPRRNTAYPQLVDFYDESGKAIDVNVYGVACGRAHIVVLD</sequence>
<comment type="caution">
    <text evidence="3">The sequence shown here is derived from an EMBL/GenBank/DDBJ whole genome shotgun (WGS) entry which is preliminary data.</text>
</comment>
<dbReference type="EMBL" id="JAAAHW010003506">
    <property type="protein sequence ID" value="KAF9983167.1"/>
    <property type="molecule type" value="Genomic_DNA"/>
</dbReference>
<dbReference type="PANTHER" id="PTHR22872:SF2">
    <property type="entry name" value="INHIBITOR OF BRUTON TYROSINE KINASE"/>
    <property type="match status" value="1"/>
</dbReference>
<evidence type="ECO:0000256" key="2">
    <source>
        <dbReference type="PROSITE-ProRule" id="PRU00235"/>
    </source>
</evidence>
<reference evidence="3" key="1">
    <citation type="journal article" date="2020" name="Fungal Divers.">
        <title>Resolving the Mortierellaceae phylogeny through synthesis of multi-gene phylogenetics and phylogenomics.</title>
        <authorList>
            <person name="Vandepol N."/>
            <person name="Liber J."/>
            <person name="Desiro A."/>
            <person name="Na H."/>
            <person name="Kennedy M."/>
            <person name="Barry K."/>
            <person name="Grigoriev I.V."/>
            <person name="Miller A.N."/>
            <person name="O'Donnell K."/>
            <person name="Stajich J.E."/>
            <person name="Bonito G."/>
        </authorList>
    </citation>
    <scope>NUCLEOTIDE SEQUENCE</scope>
    <source>
        <strain evidence="3">MES-2147</strain>
    </source>
</reference>
<proteinExistence type="predicted"/>
<evidence type="ECO:0000313" key="4">
    <source>
        <dbReference type="Proteomes" id="UP000749646"/>
    </source>
</evidence>
<keyword evidence="4" id="KW-1185">Reference proteome</keyword>
<protein>
    <submittedName>
        <fullName evidence="3">Uncharacterized protein</fullName>
    </submittedName>
</protein>
<dbReference type="InterPro" id="IPR051625">
    <property type="entry name" value="Signaling_Regulatory_Domain"/>
</dbReference>
<dbReference type="OrthoDB" id="5370059at2759"/>
<name>A0A9P6M9V0_9FUNG</name>
<dbReference type="PROSITE" id="PS50012">
    <property type="entry name" value="RCC1_3"/>
    <property type="match status" value="2"/>
</dbReference>
<dbReference type="PRINTS" id="PR00633">
    <property type="entry name" value="RCCNDNSATION"/>
</dbReference>
<feature type="non-terminal residue" evidence="3">
    <location>
        <position position="1"/>
    </location>
</feature>
<evidence type="ECO:0000256" key="1">
    <source>
        <dbReference type="ARBA" id="ARBA00022737"/>
    </source>
</evidence>
<dbReference type="InterPro" id="IPR000408">
    <property type="entry name" value="Reg_chr_condens"/>
</dbReference>
<dbReference type="Proteomes" id="UP000749646">
    <property type="component" value="Unassembled WGS sequence"/>
</dbReference>
<feature type="repeat" description="RCC1" evidence="2">
    <location>
        <begin position="198"/>
        <end position="249"/>
    </location>
</feature>
<accession>A0A9P6M9V0</accession>
<dbReference type="InterPro" id="IPR009091">
    <property type="entry name" value="RCC1/BLIP-II"/>
</dbReference>
<keyword evidence="1" id="KW-0677">Repeat</keyword>
<evidence type="ECO:0000313" key="3">
    <source>
        <dbReference type="EMBL" id="KAF9983167.1"/>
    </source>
</evidence>
<dbReference type="Gene3D" id="2.130.10.30">
    <property type="entry name" value="Regulator of chromosome condensation 1/beta-lactamase-inhibitor protein II"/>
    <property type="match status" value="1"/>
</dbReference>
<dbReference type="AlphaFoldDB" id="A0A9P6M9V0"/>
<organism evidence="3 4">
    <name type="scientific">Modicella reniformis</name>
    <dbReference type="NCBI Taxonomy" id="1440133"/>
    <lineage>
        <taxon>Eukaryota</taxon>
        <taxon>Fungi</taxon>
        <taxon>Fungi incertae sedis</taxon>
        <taxon>Mucoromycota</taxon>
        <taxon>Mortierellomycotina</taxon>
        <taxon>Mortierellomycetes</taxon>
        <taxon>Mortierellales</taxon>
        <taxon>Mortierellaceae</taxon>
        <taxon>Modicella</taxon>
    </lineage>
</organism>
<dbReference type="PANTHER" id="PTHR22872">
    <property type="entry name" value="BTK-BINDING PROTEIN-RELATED"/>
    <property type="match status" value="1"/>
</dbReference>
<feature type="repeat" description="RCC1" evidence="2">
    <location>
        <begin position="250"/>
        <end position="317"/>
    </location>
</feature>
<dbReference type="Pfam" id="PF00415">
    <property type="entry name" value="RCC1"/>
    <property type="match status" value="2"/>
</dbReference>
<dbReference type="SUPFAM" id="SSF50985">
    <property type="entry name" value="RCC1/BLIP-II"/>
    <property type="match status" value="1"/>
</dbReference>